<dbReference type="Pfam" id="PF07715">
    <property type="entry name" value="Plug"/>
    <property type="match status" value="1"/>
</dbReference>
<evidence type="ECO:0000313" key="9">
    <source>
        <dbReference type="EMBL" id="KKO06784.1"/>
    </source>
</evidence>
<evidence type="ECO:0000259" key="8">
    <source>
        <dbReference type="Pfam" id="PF07715"/>
    </source>
</evidence>
<dbReference type="GO" id="GO:0009279">
    <property type="term" value="C:cell outer membrane"/>
    <property type="evidence" value="ECO:0007669"/>
    <property type="project" value="UniProtKB-SubCell"/>
</dbReference>
<dbReference type="AlphaFoldDB" id="A0A0F9YQ71"/>
<comment type="caution">
    <text evidence="9">The sequence shown here is derived from an EMBL/GenBank/DDBJ whole genome shotgun (WGS) entry which is preliminary data.</text>
</comment>
<sequence>MKLKKSIVQMGLAASVMLPLPMIAVAQQGSAADIEEVVVTGSRIRRDSFDSSSPVTVVDSAAIEANATPNLGEVLANQTFNYGTDVQTNGYAARGQGGVTSSANLRGLGAGATLNLVDGQRTNNSNLNATIPQIAISRIDILKDGASALYGSDAVAGVVNIITNKGYEGTDINLFHQEDRGGDLVEKQYELITGAATDNGHFALALSYSTRSTLKQTDRPEFLRNGFQRSGTGNPGTYAVPTRNAQGQLTGTSARTADPGCGVDNGSGTDVGIPGNYASGQLLGTTCNFHFGEFWDFISAQDKMSLWTNYEHRFNDNLTNDFNINASRLETFTRGSPQNPGGRIPELPLIAGEHPGNPYRAMANRGNGMEPLFAQAGPDGNPLRNANGVVQLAANPFDSASGIPFNEDVRITELRINAFKLQTQPTAVLDGDGAFPQGVDRFDIRLADTLTYEVPNSSWAVSLAGIYQFGQDDALEKNSSQLALIQGINGTLVADPSSPQTTAYYNPFASSVFNCTDRVCANTGTPQYANSLAVVDAITIAGLTQTESTFRSVELAATGEVFEIPTGMILGAFGIEYRKDEVDVDFDAARNQCDYHQGGCAFDYTAEQDVNSAFFELAVPLTTNRLGEAEFQIAGRFTDYGGSIGDSFDPKVALLWQPLDMLSLRGSWSSAFIAPGLADLYSPQTCALQNAGDPFDNSNAFRVACNEGNLNLTPETADVFNVGASLSLLEGALSIGVDYAEYDFKDRISSTTLNQVVNLDYAAFLASGGDPASQVSKLAWFNGPNSDPNINRDVDGVMSRVIVSRLNAQTMKHRALDLYARYDLDLGGFGSMVFNLDGTQALEYSYDLGLGIPAGDGVGSQNESIAEVPPMPEFRVNATMNWSLGNHSALLRARWIDGFDYSFNSGALLAGQIAINGRSAAASMTYIDANYAYTFDSLLGDRATRFEVGARNLGDRFPTPFFNLGGIETFVHDIRGRMMYIRINQEI</sequence>
<dbReference type="Gene3D" id="2.170.130.10">
    <property type="entry name" value="TonB-dependent receptor, plug domain"/>
    <property type="match status" value="1"/>
</dbReference>
<dbReference type="Gene3D" id="2.40.170.20">
    <property type="entry name" value="TonB-dependent receptor, beta-barrel domain"/>
    <property type="match status" value="1"/>
</dbReference>
<accession>A0A0F9YQ71</accession>
<keyword evidence="4" id="KW-0798">TonB box</keyword>
<evidence type="ECO:0000256" key="2">
    <source>
        <dbReference type="ARBA" id="ARBA00022448"/>
    </source>
</evidence>
<evidence type="ECO:0000259" key="7">
    <source>
        <dbReference type="Pfam" id="PF00593"/>
    </source>
</evidence>
<gene>
    <name evidence="9" type="ORF">LCGC14_0059680</name>
</gene>
<evidence type="ECO:0000256" key="6">
    <source>
        <dbReference type="ARBA" id="ARBA00023237"/>
    </source>
</evidence>
<evidence type="ECO:0000256" key="5">
    <source>
        <dbReference type="ARBA" id="ARBA00023136"/>
    </source>
</evidence>
<dbReference type="InterPro" id="IPR039426">
    <property type="entry name" value="TonB-dep_rcpt-like"/>
</dbReference>
<dbReference type="InterPro" id="IPR000531">
    <property type="entry name" value="Beta-barrel_TonB"/>
</dbReference>
<dbReference type="PANTHER" id="PTHR47234:SF2">
    <property type="entry name" value="TONB-DEPENDENT RECEPTOR"/>
    <property type="match status" value="1"/>
</dbReference>
<feature type="domain" description="TonB-dependent receptor-like beta-barrel" evidence="7">
    <location>
        <begin position="494"/>
        <end position="953"/>
    </location>
</feature>
<feature type="domain" description="TonB-dependent receptor plug" evidence="8">
    <location>
        <begin position="50"/>
        <end position="158"/>
    </location>
</feature>
<reference evidence="9" key="1">
    <citation type="journal article" date="2015" name="Nature">
        <title>Complex archaea that bridge the gap between prokaryotes and eukaryotes.</title>
        <authorList>
            <person name="Spang A."/>
            <person name="Saw J.H."/>
            <person name="Jorgensen S.L."/>
            <person name="Zaremba-Niedzwiedzka K."/>
            <person name="Martijn J."/>
            <person name="Lind A.E."/>
            <person name="van Eijk R."/>
            <person name="Schleper C."/>
            <person name="Guy L."/>
            <person name="Ettema T.J."/>
        </authorList>
    </citation>
    <scope>NUCLEOTIDE SEQUENCE</scope>
</reference>
<dbReference type="InterPro" id="IPR012910">
    <property type="entry name" value="Plug_dom"/>
</dbReference>
<keyword evidence="5" id="KW-0472">Membrane</keyword>
<organism evidence="9">
    <name type="scientific">marine sediment metagenome</name>
    <dbReference type="NCBI Taxonomy" id="412755"/>
    <lineage>
        <taxon>unclassified sequences</taxon>
        <taxon>metagenomes</taxon>
        <taxon>ecological metagenomes</taxon>
    </lineage>
</organism>
<evidence type="ECO:0000256" key="3">
    <source>
        <dbReference type="ARBA" id="ARBA00022692"/>
    </source>
</evidence>
<dbReference type="Pfam" id="PF00593">
    <property type="entry name" value="TonB_dep_Rec_b-barrel"/>
    <property type="match status" value="1"/>
</dbReference>
<dbReference type="EMBL" id="LAZR01000014">
    <property type="protein sequence ID" value="KKO06784.1"/>
    <property type="molecule type" value="Genomic_DNA"/>
</dbReference>
<dbReference type="SUPFAM" id="SSF56935">
    <property type="entry name" value="Porins"/>
    <property type="match status" value="1"/>
</dbReference>
<keyword evidence="6" id="KW-0998">Cell outer membrane</keyword>
<dbReference type="InterPro" id="IPR037066">
    <property type="entry name" value="Plug_dom_sf"/>
</dbReference>
<comment type="subcellular location">
    <subcellularLocation>
        <location evidence="1">Cell outer membrane</location>
        <topology evidence="1">Multi-pass membrane protein</topology>
    </subcellularLocation>
</comment>
<protein>
    <recommendedName>
        <fullName evidence="10">TonB-dependent receptor</fullName>
    </recommendedName>
</protein>
<evidence type="ECO:0000256" key="4">
    <source>
        <dbReference type="ARBA" id="ARBA00023077"/>
    </source>
</evidence>
<dbReference type="InterPro" id="IPR036942">
    <property type="entry name" value="Beta-barrel_TonB_sf"/>
</dbReference>
<proteinExistence type="predicted"/>
<evidence type="ECO:0000256" key="1">
    <source>
        <dbReference type="ARBA" id="ARBA00004571"/>
    </source>
</evidence>
<dbReference type="PANTHER" id="PTHR47234">
    <property type="match status" value="1"/>
</dbReference>
<evidence type="ECO:0008006" key="10">
    <source>
        <dbReference type="Google" id="ProtNLM"/>
    </source>
</evidence>
<keyword evidence="3" id="KW-0812">Transmembrane</keyword>
<name>A0A0F9YQ71_9ZZZZ</name>
<keyword evidence="2" id="KW-0813">Transport</keyword>
<dbReference type="PROSITE" id="PS52016">
    <property type="entry name" value="TONB_DEPENDENT_REC_3"/>
    <property type="match status" value="1"/>
</dbReference>